<gene>
    <name evidence="1" type="ORF">FIA58_011755</name>
</gene>
<reference evidence="1" key="2">
    <citation type="submission" date="2020-02" db="EMBL/GenBank/DDBJ databases">
        <title>Flavobacterium profundi sp. nov., isolated from a deep-sea seamount.</title>
        <authorList>
            <person name="Zhang D.-C."/>
        </authorList>
    </citation>
    <scope>NUCLEOTIDE SEQUENCE</scope>
    <source>
        <strain evidence="1">EC11</strain>
    </source>
</reference>
<dbReference type="Proteomes" id="UP000817854">
    <property type="component" value="Unassembled WGS sequence"/>
</dbReference>
<accession>A0ABX0IX55</accession>
<evidence type="ECO:0000313" key="2">
    <source>
        <dbReference type="Proteomes" id="UP000817854"/>
    </source>
</evidence>
<organism evidence="1 2">
    <name type="scientific">Flavobacterium jejuense</name>
    <dbReference type="NCBI Taxonomy" id="1544455"/>
    <lineage>
        <taxon>Bacteria</taxon>
        <taxon>Pseudomonadati</taxon>
        <taxon>Bacteroidota</taxon>
        <taxon>Flavobacteriia</taxon>
        <taxon>Flavobacteriales</taxon>
        <taxon>Flavobacteriaceae</taxon>
        <taxon>Flavobacterium</taxon>
    </lineage>
</organism>
<dbReference type="InterPro" id="IPR005901">
    <property type="entry name" value="GLPGLI"/>
</dbReference>
<name>A0ABX0IX55_9FLAO</name>
<keyword evidence="2" id="KW-1185">Reference proteome</keyword>
<protein>
    <submittedName>
        <fullName evidence="1">GLPGLI family protein</fullName>
    </submittedName>
</protein>
<dbReference type="EMBL" id="VEVQ02000007">
    <property type="protein sequence ID" value="NHN26355.1"/>
    <property type="molecule type" value="Genomic_DNA"/>
</dbReference>
<reference evidence="1" key="1">
    <citation type="submission" date="2019-05" db="EMBL/GenBank/DDBJ databases">
        <authorList>
            <person name="Lianzixin W."/>
        </authorList>
    </citation>
    <scope>NUCLEOTIDE SEQUENCE</scope>
    <source>
        <strain evidence="1">EC11</strain>
    </source>
</reference>
<evidence type="ECO:0000313" key="1">
    <source>
        <dbReference type="EMBL" id="NHN26355.1"/>
    </source>
</evidence>
<dbReference type="NCBIfam" id="TIGR01200">
    <property type="entry name" value="GLPGLI"/>
    <property type="match status" value="1"/>
</dbReference>
<comment type="caution">
    <text evidence="1">The sequence shown here is derived from an EMBL/GenBank/DDBJ whole genome shotgun (WGS) entry which is preliminary data.</text>
</comment>
<dbReference type="RefSeq" id="WP_140962686.1">
    <property type="nucleotide sequence ID" value="NZ_VEVQ02000007.1"/>
</dbReference>
<proteinExistence type="predicted"/>
<sequence length="243" mass="28578">MKIKTYLYIIFFSIPFLINAQEDYYYINYKVYPTFGSIENDEEIKKSKINYIYKGIDDAIADLSYSLVTSKDESYFYLDEKMPKDKKIYVLAKSYSGSEDFYSNQTFNYKIKIKSFLNHIFYIKDTTSYNWKIYNETKLIDGKKCYKATTTKKITLKSRVKEYEVIAWFYSDIPTSFGPKGFNGLPGLIIELIDDKVTLVAKNIKKGVNFPDKKEFENEDALVSQEAYDKIVKEKVNDFFTNN</sequence>
<dbReference type="Pfam" id="PF09697">
    <property type="entry name" value="Porph_ging"/>
    <property type="match status" value="1"/>
</dbReference>